<reference evidence="2 3" key="1">
    <citation type="journal article" date="2019" name="Genome Biol. Evol.">
        <title>Nanopore Sequencing Significantly Improves Genome Assembly of the Protozoan Parasite Trypanosoma cruzi.</title>
        <authorList>
            <person name="Diaz-Viraque F."/>
            <person name="Pita S."/>
            <person name="Greif G."/>
            <person name="de Souza R.C.M."/>
            <person name="Iraola G."/>
            <person name="Robello C."/>
        </authorList>
    </citation>
    <scope>NUCLEOTIDE SEQUENCE [LARGE SCALE GENOMIC DNA]</scope>
    <source>
        <strain evidence="2 3">Berenice</strain>
    </source>
</reference>
<name>A0A7J6XTX3_TRYCR</name>
<dbReference type="EMBL" id="JABDHM010000135">
    <property type="protein sequence ID" value="KAF5217450.1"/>
    <property type="molecule type" value="Genomic_DNA"/>
</dbReference>
<proteinExistence type="predicted"/>
<keyword evidence="1" id="KW-0472">Membrane</keyword>
<evidence type="ECO:0000256" key="1">
    <source>
        <dbReference type="SAM" id="Phobius"/>
    </source>
</evidence>
<organism evidence="2 3">
    <name type="scientific">Trypanosoma cruzi</name>
    <dbReference type="NCBI Taxonomy" id="5693"/>
    <lineage>
        <taxon>Eukaryota</taxon>
        <taxon>Discoba</taxon>
        <taxon>Euglenozoa</taxon>
        <taxon>Kinetoplastea</taxon>
        <taxon>Metakinetoplastina</taxon>
        <taxon>Trypanosomatida</taxon>
        <taxon>Trypanosomatidae</taxon>
        <taxon>Trypanosoma</taxon>
        <taxon>Schizotrypanum</taxon>
    </lineage>
</organism>
<accession>A0A7J6XTX3</accession>
<evidence type="ECO:0000313" key="2">
    <source>
        <dbReference type="EMBL" id="KAF5217450.1"/>
    </source>
</evidence>
<keyword evidence="1" id="KW-1133">Transmembrane helix</keyword>
<keyword evidence="1" id="KW-0812">Transmembrane</keyword>
<dbReference type="VEuPathDB" id="TriTrypDB:ECC02_009663"/>
<dbReference type="Proteomes" id="UP000583944">
    <property type="component" value="Unassembled WGS sequence"/>
</dbReference>
<gene>
    <name evidence="2" type="ORF">ECC02_009663</name>
</gene>
<comment type="caution">
    <text evidence="2">The sequence shown here is derived from an EMBL/GenBank/DDBJ whole genome shotgun (WGS) entry which is preliminary data.</text>
</comment>
<protein>
    <submittedName>
        <fullName evidence="2">Uncharacterized protein</fullName>
    </submittedName>
</protein>
<feature type="transmembrane region" description="Helical" evidence="1">
    <location>
        <begin position="12"/>
        <end position="36"/>
    </location>
</feature>
<dbReference type="VEuPathDB" id="TriTrypDB:BCY84_09177"/>
<feature type="transmembrane region" description="Helical" evidence="1">
    <location>
        <begin position="42"/>
        <end position="69"/>
    </location>
</feature>
<sequence>MRRVSLLPWFNFSVILFLLFYFSYLSLSLCVCVCLFSSLSFIFILFCVFSLVCHCVCLFLCLFAFLHLLTSLTRHGIDRVGRGNVPLTQQGNFCTIYMMRRGIGQHATGLVAATVAPAAAVNFPSSVLVTPSRGKYVRQPSPQWDPLHEDINAHVKKRIPGETRVDRVRRFAREWRNVELELGVYKDSRGREIKYRKTFVYRYTYPNAFDEFWWPCK</sequence>
<dbReference type="AlphaFoldDB" id="A0A7J6XTX3"/>
<evidence type="ECO:0000313" key="3">
    <source>
        <dbReference type="Proteomes" id="UP000583944"/>
    </source>
</evidence>